<organism evidence="7 8">
    <name type="scientific">Popillia japonica</name>
    <name type="common">Japanese beetle</name>
    <dbReference type="NCBI Taxonomy" id="7064"/>
    <lineage>
        <taxon>Eukaryota</taxon>
        <taxon>Metazoa</taxon>
        <taxon>Ecdysozoa</taxon>
        <taxon>Arthropoda</taxon>
        <taxon>Hexapoda</taxon>
        <taxon>Insecta</taxon>
        <taxon>Pterygota</taxon>
        <taxon>Neoptera</taxon>
        <taxon>Endopterygota</taxon>
        <taxon>Coleoptera</taxon>
        <taxon>Polyphaga</taxon>
        <taxon>Scarabaeiformia</taxon>
        <taxon>Scarabaeidae</taxon>
        <taxon>Rutelinae</taxon>
        <taxon>Popillia</taxon>
    </lineage>
</organism>
<proteinExistence type="inferred from homology"/>
<evidence type="ECO:0000256" key="6">
    <source>
        <dbReference type="SAM" id="Phobius"/>
    </source>
</evidence>
<evidence type="ECO:0000256" key="5">
    <source>
        <dbReference type="ARBA" id="ARBA00038268"/>
    </source>
</evidence>
<name>A0AAW1MFD3_POPJA</name>
<dbReference type="EMBL" id="JASPKY010000054">
    <property type="protein sequence ID" value="KAK9744867.1"/>
    <property type="molecule type" value="Genomic_DNA"/>
</dbReference>
<dbReference type="AlphaFoldDB" id="A0AAW1MFD3"/>
<dbReference type="Pfam" id="PF03062">
    <property type="entry name" value="MBOAT"/>
    <property type="match status" value="1"/>
</dbReference>
<keyword evidence="4 6" id="KW-0472">Membrane</keyword>
<sequence>MFWWLVIEFLLHYIYSSLLSYYPAYVQNLDSWTLCGYGYCMGQFFHLKYVVSYGISTTLAKFENIPAPNTPKCIGRIHLYSDMWRYFDSGLYTFLRSYIYVPLRKLKLPSYLASFFSFCFVYVWHGLAKDIMVWAFLNYICVTIESAFRHYYEKYLKQWCERTLNYDWRQRGACMLAAPLLAVSAISNFYFFAGVDIGNIFFQNVFGGSTKSLCVLLFALYCCCQISSYIKKQEELPTLTKKTQMTLCLNC</sequence>
<dbReference type="PANTHER" id="PTHR13285:SF18">
    <property type="entry name" value="PROTEIN-CYSTEINE N-PALMITOYLTRANSFERASE RASP"/>
    <property type="match status" value="1"/>
</dbReference>
<protein>
    <submittedName>
        <fullName evidence="7">MBOAT, membrane-bound O-acyltransferase family</fullName>
    </submittedName>
</protein>
<keyword evidence="3 6" id="KW-1133">Transmembrane helix</keyword>
<dbReference type="PANTHER" id="PTHR13285">
    <property type="entry name" value="ACYLTRANSFERASE"/>
    <property type="match status" value="1"/>
</dbReference>
<gene>
    <name evidence="7" type="ORF">QE152_g7346</name>
</gene>
<reference evidence="7 8" key="1">
    <citation type="journal article" date="2024" name="BMC Genomics">
        <title>De novo assembly and annotation of Popillia japonica's genome with initial clues to its potential as an invasive pest.</title>
        <authorList>
            <person name="Cucini C."/>
            <person name="Boschi S."/>
            <person name="Funari R."/>
            <person name="Cardaioli E."/>
            <person name="Iannotti N."/>
            <person name="Marturano G."/>
            <person name="Paoli F."/>
            <person name="Bruttini M."/>
            <person name="Carapelli A."/>
            <person name="Frati F."/>
            <person name="Nardi F."/>
        </authorList>
    </citation>
    <scope>NUCLEOTIDE SEQUENCE [LARGE SCALE GENOMIC DNA]</scope>
    <source>
        <strain evidence="7">DMR45628</strain>
    </source>
</reference>
<dbReference type="GO" id="GO:0016409">
    <property type="term" value="F:palmitoyltransferase activity"/>
    <property type="evidence" value="ECO:0007669"/>
    <property type="project" value="TreeGrafter"/>
</dbReference>
<evidence type="ECO:0000256" key="4">
    <source>
        <dbReference type="ARBA" id="ARBA00023136"/>
    </source>
</evidence>
<dbReference type="InterPro" id="IPR051085">
    <property type="entry name" value="MB_O-acyltransferase"/>
</dbReference>
<evidence type="ECO:0000256" key="2">
    <source>
        <dbReference type="ARBA" id="ARBA00022692"/>
    </source>
</evidence>
<comment type="subcellular location">
    <subcellularLocation>
        <location evidence="1">Membrane</location>
        <topology evidence="1">Multi-pass membrane protein</topology>
    </subcellularLocation>
</comment>
<comment type="caution">
    <text evidence="7">The sequence shown here is derived from an EMBL/GenBank/DDBJ whole genome shotgun (WGS) entry which is preliminary data.</text>
</comment>
<evidence type="ECO:0000256" key="1">
    <source>
        <dbReference type="ARBA" id="ARBA00004141"/>
    </source>
</evidence>
<evidence type="ECO:0000313" key="8">
    <source>
        <dbReference type="Proteomes" id="UP001458880"/>
    </source>
</evidence>
<feature type="transmembrane region" description="Helical" evidence="6">
    <location>
        <begin position="173"/>
        <end position="193"/>
    </location>
</feature>
<feature type="transmembrane region" description="Helical" evidence="6">
    <location>
        <begin position="131"/>
        <end position="152"/>
    </location>
</feature>
<evidence type="ECO:0000256" key="3">
    <source>
        <dbReference type="ARBA" id="ARBA00022989"/>
    </source>
</evidence>
<keyword evidence="8" id="KW-1185">Reference proteome</keyword>
<dbReference type="Proteomes" id="UP001458880">
    <property type="component" value="Unassembled WGS sequence"/>
</dbReference>
<keyword evidence="2 6" id="KW-0812">Transmembrane</keyword>
<dbReference type="InterPro" id="IPR004299">
    <property type="entry name" value="MBOAT_fam"/>
</dbReference>
<feature type="transmembrane region" description="Helical" evidence="6">
    <location>
        <begin position="108"/>
        <end position="125"/>
    </location>
</feature>
<feature type="transmembrane region" description="Helical" evidence="6">
    <location>
        <begin position="205"/>
        <end position="224"/>
    </location>
</feature>
<comment type="similarity">
    <text evidence="5">Belongs to the membrane-bound acyltransferase family. HHAT subfamily.</text>
</comment>
<accession>A0AAW1MFD3</accession>
<dbReference type="GO" id="GO:0016020">
    <property type="term" value="C:membrane"/>
    <property type="evidence" value="ECO:0007669"/>
    <property type="project" value="UniProtKB-SubCell"/>
</dbReference>
<evidence type="ECO:0000313" key="7">
    <source>
        <dbReference type="EMBL" id="KAK9744867.1"/>
    </source>
</evidence>
<dbReference type="GO" id="GO:0005783">
    <property type="term" value="C:endoplasmic reticulum"/>
    <property type="evidence" value="ECO:0007669"/>
    <property type="project" value="TreeGrafter"/>
</dbReference>